<keyword evidence="2" id="KW-1185">Reference proteome</keyword>
<reference evidence="1 2" key="1">
    <citation type="journal article" date="2019" name="New Phytol.">
        <title>Comparative genomics reveals unique wood-decay strategies and fruiting body development in the Schizophyllaceae.</title>
        <authorList>
            <person name="Almasi E."/>
            <person name="Sahu N."/>
            <person name="Krizsan K."/>
            <person name="Balint B."/>
            <person name="Kovacs G.M."/>
            <person name="Kiss B."/>
            <person name="Cseklye J."/>
            <person name="Drula E."/>
            <person name="Henrissat B."/>
            <person name="Nagy I."/>
            <person name="Chovatia M."/>
            <person name="Adam C."/>
            <person name="LaButti K."/>
            <person name="Lipzen A."/>
            <person name="Riley R."/>
            <person name="Grigoriev I.V."/>
            <person name="Nagy L.G."/>
        </authorList>
    </citation>
    <scope>NUCLEOTIDE SEQUENCE [LARGE SCALE GENOMIC DNA]</scope>
    <source>
        <strain evidence="1 2">NL-1724</strain>
    </source>
</reference>
<dbReference type="AlphaFoldDB" id="A0A550BUG2"/>
<protein>
    <submittedName>
        <fullName evidence="1">Uncharacterized protein</fullName>
    </submittedName>
</protein>
<comment type="caution">
    <text evidence="1">The sequence shown here is derived from an EMBL/GenBank/DDBJ whole genome shotgun (WGS) entry which is preliminary data.</text>
</comment>
<sequence>MLWQMGHRHTCGANEGPLRLKGALTLNDVVYICTDVYSQLEMYRRELGSRVTAELVKDARRGAMTEAVIMIDLTQLRNDTMDVHCPYTRPVQAKQGIRPRRVLIEVLMQLGGSDVTRMLPFTLDITFFSSSPTQNARAS</sequence>
<proteinExistence type="predicted"/>
<accession>A0A550BUG2</accession>
<name>A0A550BUG2_9AGAR</name>
<dbReference type="EMBL" id="VDMD01000078">
    <property type="protein sequence ID" value="TRM56182.1"/>
    <property type="molecule type" value="Genomic_DNA"/>
</dbReference>
<evidence type="ECO:0000313" key="2">
    <source>
        <dbReference type="Proteomes" id="UP000320762"/>
    </source>
</evidence>
<dbReference type="Proteomes" id="UP000320762">
    <property type="component" value="Unassembled WGS sequence"/>
</dbReference>
<gene>
    <name evidence="1" type="ORF">BD626DRAFT_520528</name>
</gene>
<evidence type="ECO:0000313" key="1">
    <source>
        <dbReference type="EMBL" id="TRM56182.1"/>
    </source>
</evidence>
<organism evidence="1 2">
    <name type="scientific">Schizophyllum amplum</name>
    <dbReference type="NCBI Taxonomy" id="97359"/>
    <lineage>
        <taxon>Eukaryota</taxon>
        <taxon>Fungi</taxon>
        <taxon>Dikarya</taxon>
        <taxon>Basidiomycota</taxon>
        <taxon>Agaricomycotina</taxon>
        <taxon>Agaricomycetes</taxon>
        <taxon>Agaricomycetidae</taxon>
        <taxon>Agaricales</taxon>
        <taxon>Schizophyllaceae</taxon>
        <taxon>Schizophyllum</taxon>
    </lineage>
</organism>